<dbReference type="EMBL" id="FJNB01000004">
    <property type="protein sequence ID" value="CZQ90196.1"/>
    <property type="molecule type" value="Genomic_DNA"/>
</dbReference>
<dbReference type="Proteomes" id="UP000076878">
    <property type="component" value="Unassembled WGS sequence"/>
</dbReference>
<dbReference type="InterPro" id="IPR016181">
    <property type="entry name" value="Acyl_CoA_acyltransferase"/>
</dbReference>
<dbReference type="EMBL" id="FNYT01000055">
    <property type="protein sequence ID" value="SEJ98208.1"/>
    <property type="molecule type" value="Genomic_DNA"/>
</dbReference>
<dbReference type="CDD" id="cd04301">
    <property type="entry name" value="NAT_SF"/>
    <property type="match status" value="1"/>
</dbReference>
<dbReference type="SUPFAM" id="SSF55729">
    <property type="entry name" value="Acyl-CoA N-acyltransferases (Nat)"/>
    <property type="match status" value="1"/>
</dbReference>
<dbReference type="STRING" id="640938.TR210_868"/>
<sequence>MELMGIIIRKYGKNDLDCMTGIWNHIVEEGRYFPQENSLSVEEAAIFFAEQTYTGVADEDGEVVGLYILHPNNIGRCGHIANASYAVKADQRGKRIGEELALDSLRIAKDSGFRIMQFNAVVANNAGAIHLYKKIGFKELGIIPGGFKMDDGSFMDIIPFYLELDSI</sequence>
<evidence type="ECO:0000313" key="3">
    <source>
        <dbReference type="EMBL" id="SEJ98208.1"/>
    </source>
</evidence>
<keyword evidence="2" id="KW-0808">Transferase</keyword>
<keyword evidence="2" id="KW-0012">Acyltransferase</keyword>
<evidence type="ECO:0000259" key="1">
    <source>
        <dbReference type="PROSITE" id="PS51186"/>
    </source>
</evidence>
<evidence type="ECO:0000313" key="5">
    <source>
        <dbReference type="Proteomes" id="UP000199280"/>
    </source>
</evidence>
<feature type="domain" description="N-acetyltransferase" evidence="1">
    <location>
        <begin position="6"/>
        <end position="161"/>
    </location>
</feature>
<dbReference type="Gene3D" id="3.40.630.30">
    <property type="match status" value="1"/>
</dbReference>
<dbReference type="PANTHER" id="PTHR43138:SF1">
    <property type="entry name" value="N-ACETYLTRANSFERASE ACA1"/>
    <property type="match status" value="1"/>
</dbReference>
<dbReference type="AlphaFoldDB" id="A0A143YGH5"/>
<reference evidence="3 5" key="2">
    <citation type="submission" date="2016-10" db="EMBL/GenBank/DDBJ databases">
        <authorList>
            <person name="Varghese N."/>
            <person name="Submissions S."/>
        </authorList>
    </citation>
    <scope>NUCLEOTIDE SEQUENCE [LARGE SCALE GENOMIC DNA]</scope>
    <source>
        <strain evidence="3 5">DSM 22150</strain>
    </source>
</reference>
<dbReference type="GO" id="GO:0016747">
    <property type="term" value="F:acyltransferase activity, transferring groups other than amino-acyl groups"/>
    <property type="evidence" value="ECO:0007669"/>
    <property type="project" value="InterPro"/>
</dbReference>
<evidence type="ECO:0000313" key="2">
    <source>
        <dbReference type="EMBL" id="CZQ90196.1"/>
    </source>
</evidence>
<organism evidence="2 4">
    <name type="scientific">Trichococcus ilyis</name>
    <dbReference type="NCBI Taxonomy" id="640938"/>
    <lineage>
        <taxon>Bacteria</taxon>
        <taxon>Bacillati</taxon>
        <taxon>Bacillota</taxon>
        <taxon>Bacilli</taxon>
        <taxon>Lactobacillales</taxon>
        <taxon>Carnobacteriaceae</taxon>
        <taxon>Trichococcus</taxon>
    </lineage>
</organism>
<evidence type="ECO:0000313" key="4">
    <source>
        <dbReference type="Proteomes" id="UP000076878"/>
    </source>
</evidence>
<protein>
    <submittedName>
        <fullName evidence="2">Acyl-coa n-acyltransferase</fullName>
    </submittedName>
    <submittedName>
        <fullName evidence="3">L-amino acid N-acyltransferase YncA</fullName>
    </submittedName>
</protein>
<dbReference type="InterPro" id="IPR052742">
    <property type="entry name" value="Mito_N-acetyltransferase"/>
</dbReference>
<dbReference type="Proteomes" id="UP000199280">
    <property type="component" value="Unassembled WGS sequence"/>
</dbReference>
<name>A0A143YGH5_9LACT</name>
<accession>A0A143YGH5</accession>
<dbReference type="PANTHER" id="PTHR43138">
    <property type="entry name" value="ACETYLTRANSFERASE, GNAT FAMILY"/>
    <property type="match status" value="1"/>
</dbReference>
<proteinExistence type="predicted"/>
<dbReference type="PROSITE" id="PS51186">
    <property type="entry name" value="GNAT"/>
    <property type="match status" value="1"/>
</dbReference>
<dbReference type="InterPro" id="IPR000182">
    <property type="entry name" value="GNAT_dom"/>
</dbReference>
<dbReference type="Pfam" id="PF00583">
    <property type="entry name" value="Acetyltransf_1"/>
    <property type="match status" value="1"/>
</dbReference>
<reference evidence="2 4" key="1">
    <citation type="submission" date="2016-02" db="EMBL/GenBank/DDBJ databases">
        <authorList>
            <person name="Wen L."/>
            <person name="He K."/>
            <person name="Yang H."/>
        </authorList>
    </citation>
    <scope>NUCLEOTIDE SEQUENCE [LARGE SCALE GENOMIC DNA]</scope>
    <source>
        <strain evidence="2">Trichococcus_R210</strain>
    </source>
</reference>
<keyword evidence="5" id="KW-1185">Reference proteome</keyword>
<gene>
    <name evidence="3" type="ORF">SAMN05216375_15515</name>
    <name evidence="2" type="ORF">TR210_868</name>
</gene>